<dbReference type="SUPFAM" id="SSF47203">
    <property type="entry name" value="Acyl-CoA dehydrogenase C-terminal domain-like"/>
    <property type="match status" value="2"/>
</dbReference>
<accession>A0A7Y9GMH4</accession>
<dbReference type="InterPro" id="IPR006091">
    <property type="entry name" value="Acyl-CoA_Oxase/DH_mid-dom"/>
</dbReference>
<dbReference type="EMBL" id="JACCBV010000001">
    <property type="protein sequence ID" value="NYE19232.1"/>
    <property type="molecule type" value="Genomic_DNA"/>
</dbReference>
<dbReference type="InterPro" id="IPR036250">
    <property type="entry name" value="AcylCo_DH-like_C"/>
</dbReference>
<sequence length="693" mass="75474">MGTFMFDDGPISLRHELRALMEEKLPPEWLGPFTADPEDKAMSDAFCRELAARGLLVPEWPAEFGGSDMTLDRGLVIREEMWSHSEPRGGQYYGPNWIGPAIMEFGTDEQRALHLSPIARGAVVWCQGFSEPDAGSDLAAMRTRAEPDGDGFRITGQKVWTSWAGWAEWCFLLAKVPTESDDARAGVTVFLIPMNRKGIEVRPIDGLPGPHHLNEVFFDGVRAERSEVLGRVAGGWDVVRAALSHERVGIARYARSDRMLSRVASHVAVDRPSTLRSDWMRARILNRVSRLVCRRTLAAQAESGSLEFEANAARLITVRADQFAADVTSDALGAAFFEDRSTAGAPFGGAVEFFWRYSQGATIASGTTEMLQLRLVSELKKGRRLSAAEEVADVGEAVTNLIGGVDRLPALRRAVDDPSSRQALRDAMTEMISGLDPRDGLDSAEQAAEVARRCGMAAAPLPIEAMLLARDGVPVAWAGPGGVLEHADLYDRWLLVGEEPLHAIYRAAPLGTRTGAFVVPEPDELTHAPAPGPADAPLALALQSGYILGALETSLDLATRYACERVQFGAPIITRQAVGFRLADVVAELYGIQSLLHYTLWRIDRAPHKALSDALALRWYAVDLARRSLRVAHQALGAIGLTYEHDHAMITAALQPRLRLPFSVGHTLDRVVDAVRVVGFASLFPPDGEPHAG</sequence>
<evidence type="ECO:0000313" key="10">
    <source>
        <dbReference type="EMBL" id="NYE19232.1"/>
    </source>
</evidence>
<dbReference type="PANTHER" id="PTHR43292">
    <property type="entry name" value="ACYL-COA DEHYDROGENASE"/>
    <property type="match status" value="1"/>
</dbReference>
<dbReference type="Pfam" id="PF00441">
    <property type="entry name" value="Acyl-CoA_dh_1"/>
    <property type="match status" value="2"/>
</dbReference>
<evidence type="ECO:0000256" key="5">
    <source>
        <dbReference type="ARBA" id="ARBA00023002"/>
    </source>
</evidence>
<evidence type="ECO:0000259" key="7">
    <source>
        <dbReference type="Pfam" id="PF00441"/>
    </source>
</evidence>
<dbReference type="Pfam" id="PF02770">
    <property type="entry name" value="Acyl-CoA_dh_M"/>
    <property type="match status" value="1"/>
</dbReference>
<feature type="domain" description="Acyl-CoA dehydrogenase/oxidase N-terminal" evidence="9">
    <location>
        <begin position="13"/>
        <end position="121"/>
    </location>
</feature>
<evidence type="ECO:0000256" key="3">
    <source>
        <dbReference type="ARBA" id="ARBA00022630"/>
    </source>
</evidence>
<dbReference type="Pfam" id="PF02771">
    <property type="entry name" value="Acyl-CoA_dh_N"/>
    <property type="match status" value="1"/>
</dbReference>
<dbReference type="RefSeq" id="WP_179488421.1">
    <property type="nucleotide sequence ID" value="NZ_JACCBV010000001.1"/>
</dbReference>
<dbReference type="Gene3D" id="1.10.540.10">
    <property type="entry name" value="Acyl-CoA dehydrogenase/oxidase, N-terminal domain"/>
    <property type="match status" value="1"/>
</dbReference>
<evidence type="ECO:0000256" key="1">
    <source>
        <dbReference type="ARBA" id="ARBA00001974"/>
    </source>
</evidence>
<dbReference type="Proteomes" id="UP000576969">
    <property type="component" value="Unassembled WGS sequence"/>
</dbReference>
<dbReference type="InterPro" id="IPR046373">
    <property type="entry name" value="Acyl-CoA_Oxase/DH_mid-dom_sf"/>
</dbReference>
<feature type="domain" description="Acyl-CoA dehydrogenase/oxidase C-terminal" evidence="7">
    <location>
        <begin position="234"/>
        <end position="376"/>
    </location>
</feature>
<evidence type="ECO:0000256" key="2">
    <source>
        <dbReference type="ARBA" id="ARBA00009347"/>
    </source>
</evidence>
<dbReference type="InterPro" id="IPR009075">
    <property type="entry name" value="AcylCo_DH/oxidase_C"/>
</dbReference>
<comment type="similarity">
    <text evidence="2 6">Belongs to the acyl-CoA dehydrogenase family.</text>
</comment>
<comment type="cofactor">
    <cofactor evidence="1 6">
        <name>FAD</name>
        <dbReference type="ChEBI" id="CHEBI:57692"/>
    </cofactor>
</comment>
<dbReference type="InterPro" id="IPR037069">
    <property type="entry name" value="AcylCoA_DH/ox_N_sf"/>
</dbReference>
<evidence type="ECO:0000259" key="8">
    <source>
        <dbReference type="Pfam" id="PF02770"/>
    </source>
</evidence>
<evidence type="ECO:0000259" key="9">
    <source>
        <dbReference type="Pfam" id="PF02771"/>
    </source>
</evidence>
<evidence type="ECO:0000256" key="6">
    <source>
        <dbReference type="RuleBase" id="RU362125"/>
    </source>
</evidence>
<feature type="domain" description="Acyl-CoA oxidase/dehydrogenase middle" evidence="8">
    <location>
        <begin position="126"/>
        <end position="220"/>
    </location>
</feature>
<dbReference type="InterPro" id="IPR013786">
    <property type="entry name" value="AcylCoA_DH/ox_N"/>
</dbReference>
<feature type="domain" description="Acyl-CoA dehydrogenase/oxidase C-terminal" evidence="7">
    <location>
        <begin position="546"/>
        <end position="646"/>
    </location>
</feature>
<name>A0A7Y9GMH4_9MICO</name>
<evidence type="ECO:0000313" key="11">
    <source>
        <dbReference type="Proteomes" id="UP000576969"/>
    </source>
</evidence>
<proteinExistence type="inferred from homology"/>
<dbReference type="GO" id="GO:0016627">
    <property type="term" value="F:oxidoreductase activity, acting on the CH-CH group of donors"/>
    <property type="evidence" value="ECO:0007669"/>
    <property type="project" value="InterPro"/>
</dbReference>
<dbReference type="GO" id="GO:0050660">
    <property type="term" value="F:flavin adenine dinucleotide binding"/>
    <property type="evidence" value="ECO:0007669"/>
    <property type="project" value="InterPro"/>
</dbReference>
<gene>
    <name evidence="10" type="ORF">BJ991_001260</name>
</gene>
<dbReference type="GO" id="GO:0005886">
    <property type="term" value="C:plasma membrane"/>
    <property type="evidence" value="ECO:0007669"/>
    <property type="project" value="TreeGrafter"/>
</dbReference>
<dbReference type="PANTHER" id="PTHR43292:SF3">
    <property type="entry name" value="ACYL-COA DEHYDROGENASE FADE29"/>
    <property type="match status" value="1"/>
</dbReference>
<dbReference type="InterPro" id="IPR052161">
    <property type="entry name" value="Mycobact_Acyl-CoA_DH"/>
</dbReference>
<dbReference type="SUPFAM" id="SSF56645">
    <property type="entry name" value="Acyl-CoA dehydrogenase NM domain-like"/>
    <property type="match status" value="1"/>
</dbReference>
<evidence type="ECO:0000256" key="4">
    <source>
        <dbReference type="ARBA" id="ARBA00022827"/>
    </source>
</evidence>
<keyword evidence="3 6" id="KW-0285">Flavoprotein</keyword>
<protein>
    <submittedName>
        <fullName evidence="10">Alkylation response protein AidB-like acyl-CoA dehydrogenase</fullName>
    </submittedName>
</protein>
<keyword evidence="5 6" id="KW-0560">Oxidoreductase</keyword>
<dbReference type="Gene3D" id="1.20.140.10">
    <property type="entry name" value="Butyryl-CoA Dehydrogenase, subunit A, domain 3"/>
    <property type="match status" value="2"/>
</dbReference>
<dbReference type="Gene3D" id="2.40.110.10">
    <property type="entry name" value="Butyryl-CoA Dehydrogenase, subunit A, domain 2"/>
    <property type="match status" value="1"/>
</dbReference>
<dbReference type="InterPro" id="IPR009100">
    <property type="entry name" value="AcylCoA_DH/oxidase_NM_dom_sf"/>
</dbReference>
<dbReference type="AlphaFoldDB" id="A0A7Y9GMH4"/>
<reference evidence="10 11" key="1">
    <citation type="submission" date="2020-07" db="EMBL/GenBank/DDBJ databases">
        <title>Sequencing the genomes of 1000 actinobacteria strains.</title>
        <authorList>
            <person name="Klenk H.-P."/>
        </authorList>
    </citation>
    <scope>NUCLEOTIDE SEQUENCE [LARGE SCALE GENOMIC DNA]</scope>
    <source>
        <strain evidence="10 11">DSM 24662</strain>
    </source>
</reference>
<organism evidence="10 11">
    <name type="scientific">Microbacterium immunditiarum</name>
    <dbReference type="NCBI Taxonomy" id="337480"/>
    <lineage>
        <taxon>Bacteria</taxon>
        <taxon>Bacillati</taxon>
        <taxon>Actinomycetota</taxon>
        <taxon>Actinomycetes</taxon>
        <taxon>Micrococcales</taxon>
        <taxon>Microbacteriaceae</taxon>
        <taxon>Microbacterium</taxon>
    </lineage>
</organism>
<keyword evidence="11" id="KW-1185">Reference proteome</keyword>
<comment type="caution">
    <text evidence="10">The sequence shown here is derived from an EMBL/GenBank/DDBJ whole genome shotgun (WGS) entry which is preliminary data.</text>
</comment>
<keyword evidence="4 6" id="KW-0274">FAD</keyword>